<proteinExistence type="predicted"/>
<evidence type="ECO:0000313" key="1">
    <source>
        <dbReference type="EMBL" id="OOF33660.1"/>
    </source>
</evidence>
<keyword evidence="2" id="KW-1185">Reference proteome</keyword>
<dbReference type="Proteomes" id="UP000189431">
    <property type="component" value="Unassembled WGS sequence"/>
</dbReference>
<comment type="caution">
    <text evidence="1">The sequence shown here is derived from an EMBL/GenBank/DDBJ whole genome shotgun (WGS) entry which is preliminary data.</text>
</comment>
<feature type="non-terminal residue" evidence="1">
    <location>
        <position position="1"/>
    </location>
</feature>
<evidence type="ECO:0000313" key="2">
    <source>
        <dbReference type="Proteomes" id="UP000189431"/>
    </source>
</evidence>
<organism evidence="1 2">
    <name type="scientific">Salinivibrio costicola subsp. alcaliphilus</name>
    <dbReference type="NCBI Taxonomy" id="272773"/>
    <lineage>
        <taxon>Bacteria</taxon>
        <taxon>Pseudomonadati</taxon>
        <taxon>Pseudomonadota</taxon>
        <taxon>Gammaproteobacteria</taxon>
        <taxon>Vibrionales</taxon>
        <taxon>Vibrionaceae</taxon>
        <taxon>Salinivibrio</taxon>
    </lineage>
</organism>
<gene>
    <name evidence="1" type="ORF">BZJ21_09460</name>
</gene>
<sequence>SVSIRGWHFVTYVSLPRRQEAQYRDLSFYRNPFLQKKTHPHKKHTKSLFLSILTFRKGLFLFRFINIVEIFTFL</sequence>
<dbReference type="EMBL" id="MUFR01000024">
    <property type="protein sequence ID" value="OOF33660.1"/>
    <property type="molecule type" value="Genomic_DNA"/>
</dbReference>
<name>A0ABX3KPM0_SALCS</name>
<accession>A0ABX3KPM0</accession>
<protein>
    <submittedName>
        <fullName evidence="1">Uncharacterized protein</fullName>
    </submittedName>
</protein>
<reference evidence="2" key="1">
    <citation type="submission" date="2017-01" db="EMBL/GenBank/DDBJ databases">
        <title>Draft genome of the species Salinivibrio costicola subsp. alcaliphilus.</title>
        <authorList>
            <person name="Lopez-Hermoso C."/>
            <person name="De La Haba R."/>
            <person name="Sanchez-Porro C."/>
            <person name="Ventosa A."/>
        </authorList>
    </citation>
    <scope>NUCLEOTIDE SEQUENCE [LARGE SCALE GENOMIC DNA]</scope>
    <source>
        <strain evidence="2">CBH448</strain>
    </source>
</reference>